<dbReference type="Proteomes" id="UP000095009">
    <property type="component" value="Unassembled WGS sequence"/>
</dbReference>
<dbReference type="PANTHER" id="PTHR18847">
    <property type="entry name" value="20 KD NUCLEAR CAP BINDING PROTEIN"/>
    <property type="match status" value="1"/>
</dbReference>
<evidence type="ECO:0000256" key="7">
    <source>
        <dbReference type="ARBA" id="ARBA00022884"/>
    </source>
</evidence>
<evidence type="ECO:0000256" key="5">
    <source>
        <dbReference type="ARBA" id="ARBA00022664"/>
    </source>
</evidence>
<dbReference type="GO" id="GO:0000339">
    <property type="term" value="F:RNA cap binding"/>
    <property type="evidence" value="ECO:0007669"/>
    <property type="project" value="InterPro"/>
</dbReference>
<organism evidence="14 15">
    <name type="scientific">Nadsonia fulvescens var. elongata DSM 6958</name>
    <dbReference type="NCBI Taxonomy" id="857566"/>
    <lineage>
        <taxon>Eukaryota</taxon>
        <taxon>Fungi</taxon>
        <taxon>Dikarya</taxon>
        <taxon>Ascomycota</taxon>
        <taxon>Saccharomycotina</taxon>
        <taxon>Dipodascomycetes</taxon>
        <taxon>Dipodascales</taxon>
        <taxon>Dipodascales incertae sedis</taxon>
        <taxon>Nadsonia</taxon>
    </lineage>
</organism>
<keyword evidence="5 11" id="KW-0507">mRNA processing</keyword>
<evidence type="ECO:0000313" key="14">
    <source>
        <dbReference type="EMBL" id="ODQ64209.1"/>
    </source>
</evidence>
<protein>
    <recommendedName>
        <fullName evidence="3 11">Nuclear cap-binding protein subunit 2</fullName>
    </recommendedName>
    <alternativeName>
        <fullName evidence="11">20 kDa nuclear cap-binding protein</fullName>
    </alternativeName>
</protein>
<dbReference type="Pfam" id="PF00076">
    <property type="entry name" value="RRM_1"/>
    <property type="match status" value="1"/>
</dbReference>
<evidence type="ECO:0000256" key="1">
    <source>
        <dbReference type="ARBA" id="ARBA00004123"/>
    </source>
</evidence>
<evidence type="ECO:0000259" key="13">
    <source>
        <dbReference type="PROSITE" id="PS50102"/>
    </source>
</evidence>
<dbReference type="AlphaFoldDB" id="A0A1E3PFM2"/>
<dbReference type="GO" id="GO:0005634">
    <property type="term" value="C:nucleus"/>
    <property type="evidence" value="ECO:0007669"/>
    <property type="project" value="UniProtKB-SubCell"/>
</dbReference>
<keyword evidence="6" id="KW-0509">mRNA transport</keyword>
<evidence type="ECO:0000256" key="2">
    <source>
        <dbReference type="ARBA" id="ARBA00010725"/>
    </source>
</evidence>
<dbReference type="GO" id="GO:0045292">
    <property type="term" value="P:mRNA cis splicing, via spliceosome"/>
    <property type="evidence" value="ECO:0007669"/>
    <property type="project" value="InterPro"/>
</dbReference>
<keyword evidence="7 10" id="KW-0694">RNA-binding</keyword>
<dbReference type="InterPro" id="IPR034148">
    <property type="entry name" value="NCBP2_RRM"/>
</dbReference>
<feature type="compositionally biased region" description="Basic and acidic residues" evidence="12">
    <location>
        <begin position="147"/>
        <end position="157"/>
    </location>
</feature>
<evidence type="ECO:0000313" key="15">
    <source>
        <dbReference type="Proteomes" id="UP000095009"/>
    </source>
</evidence>
<sequence length="182" mass="20448">MNEIENAPNYIHSTERLDGPSPYILRSARYSQKGRDELTATLTSSTLYVGNLSFYTTEEQIYDLFSKIGPIKTIIMGLDRFSKTPCGFCFVEYANRGDHDNEGHSNAVAAVRYLNGTKLDDRIITMDVDPGFKDGRQYGRGQSGGQAKDEFRDEYDPGRGGYGKRWAQAAKDDEAGMKEMQE</sequence>
<feature type="compositionally biased region" description="Basic and acidic residues" evidence="12">
    <location>
        <begin position="170"/>
        <end position="182"/>
    </location>
</feature>
<reference evidence="14 15" key="1">
    <citation type="journal article" date="2016" name="Proc. Natl. Acad. Sci. U.S.A.">
        <title>Comparative genomics of biotechnologically important yeasts.</title>
        <authorList>
            <person name="Riley R."/>
            <person name="Haridas S."/>
            <person name="Wolfe K.H."/>
            <person name="Lopes M.R."/>
            <person name="Hittinger C.T."/>
            <person name="Goeker M."/>
            <person name="Salamov A.A."/>
            <person name="Wisecaver J.H."/>
            <person name="Long T.M."/>
            <person name="Calvey C.H."/>
            <person name="Aerts A.L."/>
            <person name="Barry K.W."/>
            <person name="Choi C."/>
            <person name="Clum A."/>
            <person name="Coughlan A.Y."/>
            <person name="Deshpande S."/>
            <person name="Douglass A.P."/>
            <person name="Hanson S.J."/>
            <person name="Klenk H.-P."/>
            <person name="LaButti K.M."/>
            <person name="Lapidus A."/>
            <person name="Lindquist E.A."/>
            <person name="Lipzen A.M."/>
            <person name="Meier-Kolthoff J.P."/>
            <person name="Ohm R.A."/>
            <person name="Otillar R.P."/>
            <person name="Pangilinan J.L."/>
            <person name="Peng Y."/>
            <person name="Rokas A."/>
            <person name="Rosa C.A."/>
            <person name="Scheuner C."/>
            <person name="Sibirny A.A."/>
            <person name="Slot J.C."/>
            <person name="Stielow J.B."/>
            <person name="Sun H."/>
            <person name="Kurtzman C.P."/>
            <person name="Blackwell M."/>
            <person name="Grigoriev I.V."/>
            <person name="Jeffries T.W."/>
        </authorList>
    </citation>
    <scope>NUCLEOTIDE SEQUENCE [LARGE SCALE GENOMIC DNA]</scope>
    <source>
        <strain evidence="14 15">DSM 6958</strain>
    </source>
</reference>
<keyword evidence="8 11" id="KW-0508">mRNA splicing</keyword>
<keyword evidence="15" id="KW-1185">Reference proteome</keyword>
<evidence type="ECO:0000256" key="12">
    <source>
        <dbReference type="SAM" id="MobiDB-lite"/>
    </source>
</evidence>
<dbReference type="STRING" id="857566.A0A1E3PFM2"/>
<dbReference type="SUPFAM" id="SSF54928">
    <property type="entry name" value="RNA-binding domain, RBD"/>
    <property type="match status" value="1"/>
</dbReference>
<dbReference type="Gene3D" id="3.30.70.330">
    <property type="match status" value="1"/>
</dbReference>
<feature type="region of interest" description="Disordered" evidence="12">
    <location>
        <begin position="134"/>
        <end position="182"/>
    </location>
</feature>
<dbReference type="PROSITE" id="PS50102">
    <property type="entry name" value="RRM"/>
    <property type="match status" value="1"/>
</dbReference>
<dbReference type="InterPro" id="IPR000504">
    <property type="entry name" value="RRM_dom"/>
</dbReference>
<proteinExistence type="inferred from homology"/>
<keyword evidence="4" id="KW-0813">Transport</keyword>
<dbReference type="GO" id="GO:0006401">
    <property type="term" value="P:RNA catabolic process"/>
    <property type="evidence" value="ECO:0007669"/>
    <property type="project" value="UniProtKB-ARBA"/>
</dbReference>
<dbReference type="InterPro" id="IPR035979">
    <property type="entry name" value="RBD_domain_sf"/>
</dbReference>
<dbReference type="FunFam" id="3.30.70.330:FF:000538">
    <property type="entry name" value="Nuclear cap-binding protein subunit 2"/>
    <property type="match status" value="1"/>
</dbReference>
<dbReference type="SMART" id="SM00360">
    <property type="entry name" value="RRM"/>
    <property type="match status" value="1"/>
</dbReference>
<dbReference type="PANTHER" id="PTHR18847:SF0">
    <property type="entry name" value="NUCLEAR CAP-BINDING PROTEIN SUBUNIT 2"/>
    <property type="match status" value="1"/>
</dbReference>
<dbReference type="GO" id="GO:0051028">
    <property type="term" value="P:mRNA transport"/>
    <property type="evidence" value="ECO:0007669"/>
    <property type="project" value="UniProtKB-KW"/>
</dbReference>
<accession>A0A1E3PFM2</accession>
<dbReference type="InterPro" id="IPR012677">
    <property type="entry name" value="Nucleotide-bd_a/b_plait_sf"/>
</dbReference>
<feature type="domain" description="RRM" evidence="13">
    <location>
        <begin position="45"/>
        <end position="131"/>
    </location>
</feature>
<evidence type="ECO:0000256" key="3">
    <source>
        <dbReference type="ARBA" id="ARBA00019878"/>
    </source>
</evidence>
<keyword evidence="9 11" id="KW-0539">Nucleus</keyword>
<comment type="subcellular location">
    <subcellularLocation>
        <location evidence="1 11">Nucleus</location>
    </subcellularLocation>
</comment>
<comment type="similarity">
    <text evidence="2 11">Belongs to the RRM NCBP2 family.</text>
</comment>
<gene>
    <name evidence="14" type="ORF">NADFUDRAFT_83769</name>
</gene>
<name>A0A1E3PFM2_9ASCO</name>
<dbReference type="CDD" id="cd12240">
    <property type="entry name" value="RRM_NCBP2"/>
    <property type="match status" value="1"/>
</dbReference>
<evidence type="ECO:0000256" key="10">
    <source>
        <dbReference type="PROSITE-ProRule" id="PRU00176"/>
    </source>
</evidence>
<dbReference type="EMBL" id="KV454412">
    <property type="protein sequence ID" value="ODQ64209.1"/>
    <property type="molecule type" value="Genomic_DNA"/>
</dbReference>
<evidence type="ECO:0000256" key="9">
    <source>
        <dbReference type="ARBA" id="ARBA00023242"/>
    </source>
</evidence>
<dbReference type="GO" id="GO:0005846">
    <property type="term" value="C:nuclear cap binding complex"/>
    <property type="evidence" value="ECO:0007669"/>
    <property type="project" value="InterPro"/>
</dbReference>
<dbReference type="InterPro" id="IPR027157">
    <property type="entry name" value="NCBP2"/>
</dbReference>
<dbReference type="OrthoDB" id="201398at2759"/>
<evidence type="ECO:0000256" key="11">
    <source>
        <dbReference type="RuleBase" id="RU364036"/>
    </source>
</evidence>
<evidence type="ECO:0000256" key="8">
    <source>
        <dbReference type="ARBA" id="ARBA00023187"/>
    </source>
</evidence>
<evidence type="ECO:0000256" key="4">
    <source>
        <dbReference type="ARBA" id="ARBA00022448"/>
    </source>
</evidence>
<evidence type="ECO:0000256" key="6">
    <source>
        <dbReference type="ARBA" id="ARBA00022816"/>
    </source>
</evidence>